<dbReference type="SUPFAM" id="SSF56112">
    <property type="entry name" value="Protein kinase-like (PK-like)"/>
    <property type="match status" value="1"/>
</dbReference>
<dbReference type="InterPro" id="IPR045270">
    <property type="entry name" value="STKc_AGC"/>
</dbReference>
<dbReference type="PROSITE" id="PS00108">
    <property type="entry name" value="PROTEIN_KINASE_ST"/>
    <property type="match status" value="1"/>
</dbReference>
<dbReference type="FunFam" id="3.30.200.20:FF:000042">
    <property type="entry name" value="Aurora kinase A"/>
    <property type="match status" value="1"/>
</dbReference>
<evidence type="ECO:0000256" key="1">
    <source>
        <dbReference type="ARBA" id="ARBA00022527"/>
    </source>
</evidence>
<evidence type="ECO:0000313" key="8">
    <source>
        <dbReference type="EMBL" id="CAD7223936.1"/>
    </source>
</evidence>
<dbReference type="PANTHER" id="PTHR24355:SF1">
    <property type="entry name" value="RIBOSOMAL PROTEIN S6 KINASE-RELATED PROTEIN"/>
    <property type="match status" value="1"/>
</dbReference>
<keyword evidence="1 6" id="KW-0723">Serine/threonine-protein kinase</keyword>
<dbReference type="EMBL" id="OB660277">
    <property type="protein sequence ID" value="CAD7223936.1"/>
    <property type="molecule type" value="Genomic_DNA"/>
</dbReference>
<organism evidence="8">
    <name type="scientific">Cyprideis torosa</name>
    <dbReference type="NCBI Taxonomy" id="163714"/>
    <lineage>
        <taxon>Eukaryota</taxon>
        <taxon>Metazoa</taxon>
        <taxon>Ecdysozoa</taxon>
        <taxon>Arthropoda</taxon>
        <taxon>Crustacea</taxon>
        <taxon>Oligostraca</taxon>
        <taxon>Ostracoda</taxon>
        <taxon>Podocopa</taxon>
        <taxon>Podocopida</taxon>
        <taxon>Cytherocopina</taxon>
        <taxon>Cytheroidea</taxon>
        <taxon>Cytherideidae</taxon>
        <taxon>Cyprideis</taxon>
    </lineage>
</organism>
<evidence type="ECO:0000256" key="5">
    <source>
        <dbReference type="ARBA" id="ARBA00022840"/>
    </source>
</evidence>
<dbReference type="CDD" id="cd05123">
    <property type="entry name" value="STKc_AGC"/>
    <property type="match status" value="1"/>
</dbReference>
<name>A0A7R8W588_9CRUS</name>
<reference evidence="8" key="1">
    <citation type="submission" date="2020-11" db="EMBL/GenBank/DDBJ databases">
        <authorList>
            <person name="Tran Van P."/>
        </authorList>
    </citation>
    <scope>NUCLEOTIDE SEQUENCE</scope>
</reference>
<dbReference type="SMART" id="SM00220">
    <property type="entry name" value="S_TKc"/>
    <property type="match status" value="1"/>
</dbReference>
<keyword evidence="4" id="KW-0418">Kinase</keyword>
<comment type="similarity">
    <text evidence="6">Belongs to the protein kinase superfamily.</text>
</comment>
<dbReference type="Gene3D" id="1.10.510.10">
    <property type="entry name" value="Transferase(Phosphotransferase) domain 1"/>
    <property type="match status" value="1"/>
</dbReference>
<keyword evidence="2" id="KW-0808">Transferase</keyword>
<dbReference type="AlphaFoldDB" id="A0A7R8W588"/>
<evidence type="ECO:0000256" key="2">
    <source>
        <dbReference type="ARBA" id="ARBA00022679"/>
    </source>
</evidence>
<keyword evidence="7" id="KW-0175">Coiled coil</keyword>
<protein>
    <submittedName>
        <fullName evidence="8">Uncharacterized protein</fullName>
    </submittedName>
</protein>
<keyword evidence="3 6" id="KW-0547">Nucleotide-binding</keyword>
<feature type="coiled-coil region" evidence="7">
    <location>
        <begin position="415"/>
        <end position="470"/>
    </location>
</feature>
<dbReference type="GO" id="GO:0005524">
    <property type="term" value="F:ATP binding"/>
    <property type="evidence" value="ECO:0007669"/>
    <property type="project" value="UniProtKB-UniRule"/>
</dbReference>
<dbReference type="InterPro" id="IPR011009">
    <property type="entry name" value="Kinase-like_dom_sf"/>
</dbReference>
<dbReference type="OrthoDB" id="3205605at2759"/>
<evidence type="ECO:0000256" key="4">
    <source>
        <dbReference type="ARBA" id="ARBA00022777"/>
    </source>
</evidence>
<gene>
    <name evidence="8" type="ORF">CTOB1V02_LOCUS1908</name>
</gene>
<evidence type="ECO:0000256" key="7">
    <source>
        <dbReference type="SAM" id="Coils"/>
    </source>
</evidence>
<dbReference type="PROSITE" id="PS00107">
    <property type="entry name" value="PROTEIN_KINASE_ATP"/>
    <property type="match status" value="1"/>
</dbReference>
<dbReference type="GO" id="GO:0004674">
    <property type="term" value="F:protein serine/threonine kinase activity"/>
    <property type="evidence" value="ECO:0007669"/>
    <property type="project" value="UniProtKB-KW"/>
</dbReference>
<accession>A0A7R8W588</accession>
<evidence type="ECO:0000256" key="6">
    <source>
        <dbReference type="RuleBase" id="RU000304"/>
    </source>
</evidence>
<dbReference type="Pfam" id="PF00069">
    <property type="entry name" value="Pkinase"/>
    <property type="match status" value="1"/>
</dbReference>
<dbReference type="PANTHER" id="PTHR24355">
    <property type="entry name" value="G PROTEIN-COUPLED RECEPTOR KINASE/RIBOSOMAL PROTEIN S6 KINASE"/>
    <property type="match status" value="1"/>
</dbReference>
<sequence length="475" mass="54470">MNGHVKEISWISADDPLEEKQSWKKRISQIISFVPSSLRKELLQHRISLRATRYAAQQNRPDTSWPKPFHYRLFLPIFPTARLNQDYKIMSEIGKGAFGVVHRVIHIPSKQERALKTISKSKILLEGALSQCRDEVALQQMVGHHPLIVNLIQQWQDKKFLYIVTEYMAGGDLLHLWEALDGSLPQQLVKSYIAEAAAALAFLHSAGIIYRDLKMENLLLDCKGHLRITDFGLSKPLKYGDRTSTMCGTLQYMAPEVLSSQPYTHAVDWWSLGILAYALLQGKYPSSPPVLPSKSCPASSLLRGLLQADPSRRIKNLVTLGKERYFSGISLEKIAHNKPDVHLYFCEIKKSILESQDQNVWKSGSLSPMLTEFLSQFGLECEDDTPDERDLESKLKEDSNIRYISEETKSDEKEFRLARRKLESVRQELQTIKEELELVEADLKSVEEDLNSVEEELWELKSDVEEVELEKDEFR</sequence>
<dbReference type="InterPro" id="IPR008271">
    <property type="entry name" value="Ser/Thr_kinase_AS"/>
</dbReference>
<dbReference type="PROSITE" id="PS50011">
    <property type="entry name" value="PROTEIN_KINASE_DOM"/>
    <property type="match status" value="1"/>
</dbReference>
<dbReference type="InterPro" id="IPR017441">
    <property type="entry name" value="Protein_kinase_ATP_BS"/>
</dbReference>
<dbReference type="InterPro" id="IPR000719">
    <property type="entry name" value="Prot_kinase_dom"/>
</dbReference>
<proteinExistence type="inferred from homology"/>
<evidence type="ECO:0000256" key="3">
    <source>
        <dbReference type="ARBA" id="ARBA00022741"/>
    </source>
</evidence>
<keyword evidence="5 6" id="KW-0067">ATP-binding</keyword>